<proteinExistence type="predicted"/>
<keyword evidence="3" id="KW-1185">Reference proteome</keyword>
<gene>
    <name evidence="2" type="ORF">PIB30_058271</name>
</gene>
<evidence type="ECO:0000313" key="3">
    <source>
        <dbReference type="Proteomes" id="UP001341840"/>
    </source>
</evidence>
<sequence>MDCTKLVPEISIALNRFEFVKVAPTKTTSFSTSHPTKDVCVFASVSSTQTSSSSSSPKEVRENPCLQHNKTPLSINHGEDTASSVRALRLSHRRPSSLIKESVFIVARLSSQVRCWGDLRMPH</sequence>
<feature type="region of interest" description="Disordered" evidence="1">
    <location>
        <begin position="47"/>
        <end position="80"/>
    </location>
</feature>
<dbReference type="Proteomes" id="UP001341840">
    <property type="component" value="Unassembled WGS sequence"/>
</dbReference>
<accession>A0ABU6UIZ5</accession>
<comment type="caution">
    <text evidence="2">The sequence shown here is derived from an EMBL/GenBank/DDBJ whole genome shotgun (WGS) entry which is preliminary data.</text>
</comment>
<organism evidence="2 3">
    <name type="scientific">Stylosanthes scabra</name>
    <dbReference type="NCBI Taxonomy" id="79078"/>
    <lineage>
        <taxon>Eukaryota</taxon>
        <taxon>Viridiplantae</taxon>
        <taxon>Streptophyta</taxon>
        <taxon>Embryophyta</taxon>
        <taxon>Tracheophyta</taxon>
        <taxon>Spermatophyta</taxon>
        <taxon>Magnoliopsida</taxon>
        <taxon>eudicotyledons</taxon>
        <taxon>Gunneridae</taxon>
        <taxon>Pentapetalae</taxon>
        <taxon>rosids</taxon>
        <taxon>fabids</taxon>
        <taxon>Fabales</taxon>
        <taxon>Fabaceae</taxon>
        <taxon>Papilionoideae</taxon>
        <taxon>50 kb inversion clade</taxon>
        <taxon>dalbergioids sensu lato</taxon>
        <taxon>Dalbergieae</taxon>
        <taxon>Pterocarpus clade</taxon>
        <taxon>Stylosanthes</taxon>
    </lineage>
</organism>
<reference evidence="2 3" key="1">
    <citation type="journal article" date="2023" name="Plants (Basel)">
        <title>Bridging the Gap: Combining Genomics and Transcriptomics Approaches to Understand Stylosanthes scabra, an Orphan Legume from the Brazilian Caatinga.</title>
        <authorList>
            <person name="Ferreira-Neto J.R.C."/>
            <person name="da Silva M.D."/>
            <person name="Binneck E."/>
            <person name="de Melo N.F."/>
            <person name="da Silva R.H."/>
            <person name="de Melo A.L.T.M."/>
            <person name="Pandolfi V."/>
            <person name="Bustamante F.O."/>
            <person name="Brasileiro-Vidal A.C."/>
            <person name="Benko-Iseppon A.M."/>
        </authorList>
    </citation>
    <scope>NUCLEOTIDE SEQUENCE [LARGE SCALE GENOMIC DNA]</scope>
    <source>
        <tissue evidence="2">Leaves</tissue>
    </source>
</reference>
<dbReference type="EMBL" id="JASCZI010121316">
    <property type="protein sequence ID" value="MED6161176.1"/>
    <property type="molecule type" value="Genomic_DNA"/>
</dbReference>
<evidence type="ECO:0000313" key="2">
    <source>
        <dbReference type="EMBL" id="MED6161176.1"/>
    </source>
</evidence>
<evidence type="ECO:0000256" key="1">
    <source>
        <dbReference type="SAM" id="MobiDB-lite"/>
    </source>
</evidence>
<feature type="compositionally biased region" description="Low complexity" evidence="1">
    <location>
        <begin position="47"/>
        <end position="56"/>
    </location>
</feature>
<name>A0ABU6UIZ5_9FABA</name>
<protein>
    <submittedName>
        <fullName evidence="2">Uncharacterized protein</fullName>
    </submittedName>
</protein>